<evidence type="ECO:0000313" key="6">
    <source>
        <dbReference type="EMBL" id="EGG18009.1"/>
    </source>
</evidence>
<dbReference type="OMA" id="WRERYND"/>
<dbReference type="InterPro" id="IPR052124">
    <property type="entry name" value="Rab9_kelch_effector"/>
</dbReference>
<keyword evidence="2" id="KW-0677">Repeat</keyword>
<feature type="transmembrane region" description="Helical" evidence="4">
    <location>
        <begin position="172"/>
        <end position="197"/>
    </location>
</feature>
<keyword evidence="4" id="KW-0812">Transmembrane</keyword>
<dbReference type="PROSITE" id="PS50181">
    <property type="entry name" value="FBOX"/>
    <property type="match status" value="1"/>
</dbReference>
<dbReference type="InterPro" id="IPR006652">
    <property type="entry name" value="Kelch_1"/>
</dbReference>
<accession>F4Q1Y9</accession>
<sequence>MVSESVCERLLRGIASLFAIACTIIVETIRLAWFVFVGICVISPIFCVFAYFLPWIKINLDVAVFNPSNYTMPIGNQTYEVDYYLNYYSVYFGQSQNDCDYGQNNTKIIVNNNSNGSDDSIQCSFVNELGQNSIFMTRQDAEETSKTMCRLLISQFVLSFVLMLLLCQKFTLNRAPCCMLLVYLGLVSTEVTLLVYFRRAFIPSLGINHQILALPDKVDFVYTKGFYFALVSCLREIITLCVIFVDPASSQRNKGGYAPIEVQLLKSVSHHFLIVILSLNNIQRSVIYNVELYKREPSEALEIILQQVSTSSLPVLVLVLSSLPSLNPFSPIVLCLPALAINPFCLITVMIGVYLLVLNYTTTLHNNNNTAWCFGHKSYKPITENFPFLIFFFTCYFALIHSIMPTIAKKSIKKSTSSNSNNNNQTSMEKVANNSNNTDTNNMSGSSSSSSSSSGRIDGGEISKIVNRITKKLNHIISSSESRKSTPPSSPSSTTNQQLENSTNNNNNNSTNLSFNNLKKFLNSSSLSSIKPYKQTNSSNNNNNNNSSESILLNLQQQQLKQTDSNNITTHSSSETTDYFPFLNLPEELIIEVSTFLDLKSLANLSTVSKDIARLVFNDVLFWRQKVQEIWTSAAPSTSMLHQLGVGSKFEWYQYYKMRHLMSQSGAVHSTLVRVKGTTPSARYQHTGAVVGNNIYYIGGQETQVRRFNDIFKFNTDTQRFSKVEIQGPTAPPRFARHTSVAIGTKVYVFGGFDGSGIYFDLSIFDTEDNRWHTACVGGKPPRSRTNHAAAAIGHKLYIHGGINRDTHWALQDLDEFYVYSTITGYWSEVKCTGDKPTARCGHRMVAIGNKLYMFGGGAGDSWRERYNDIHIFDTETNAWRRVPPNPIVRVCTFSSVFVFGNLIGVYGGQHLIKGKVTKKIYFFDTISETWIKQSFKPNSINNQNNSNNSNNNTSTLSASSLFSSNHNNHHHIGNMENRNSGPNTNSLINPRDMASADVVGDKVYLFGGYDGKAMDDLNIITLSSEIKNLQYFKRRVF</sequence>
<feature type="transmembrane region" description="Helical" evidence="4">
    <location>
        <begin position="386"/>
        <end position="404"/>
    </location>
</feature>
<feature type="transmembrane region" description="Helical" evidence="4">
    <location>
        <begin position="329"/>
        <end position="357"/>
    </location>
</feature>
<gene>
    <name evidence="6" type="ORF">DFA_06675</name>
</gene>
<dbReference type="InterPro" id="IPR001810">
    <property type="entry name" value="F-box_dom"/>
</dbReference>
<evidence type="ECO:0000259" key="5">
    <source>
        <dbReference type="PROSITE" id="PS50181"/>
    </source>
</evidence>
<feature type="region of interest" description="Disordered" evidence="3">
    <location>
        <begin position="477"/>
        <end position="515"/>
    </location>
</feature>
<keyword evidence="1" id="KW-0880">Kelch repeat</keyword>
<dbReference type="EMBL" id="GL883020">
    <property type="protein sequence ID" value="EGG18009.1"/>
    <property type="molecule type" value="Genomic_DNA"/>
</dbReference>
<keyword evidence="7" id="KW-1185">Reference proteome</keyword>
<feature type="transmembrane region" description="Helical" evidence="4">
    <location>
        <begin position="9"/>
        <end position="26"/>
    </location>
</feature>
<dbReference type="OrthoDB" id="10250130at2759"/>
<feature type="compositionally biased region" description="Low complexity" evidence="3">
    <location>
        <begin position="433"/>
        <end position="455"/>
    </location>
</feature>
<dbReference type="PANTHER" id="PTHR46647">
    <property type="entry name" value="RAB9 EFFECTOR PROTEIN WITH KELCH MOTIFS"/>
    <property type="match status" value="1"/>
</dbReference>
<feature type="region of interest" description="Disordered" evidence="3">
    <location>
        <begin position="968"/>
        <end position="990"/>
    </location>
</feature>
<dbReference type="Pfam" id="PF24681">
    <property type="entry name" value="Kelch_KLHDC2_KLHL20_DRC7"/>
    <property type="match status" value="1"/>
</dbReference>
<keyword evidence="4" id="KW-1133">Transmembrane helix</keyword>
<organism evidence="6 7">
    <name type="scientific">Cavenderia fasciculata</name>
    <name type="common">Slime mold</name>
    <name type="synonym">Dictyostelium fasciculatum</name>
    <dbReference type="NCBI Taxonomy" id="261658"/>
    <lineage>
        <taxon>Eukaryota</taxon>
        <taxon>Amoebozoa</taxon>
        <taxon>Evosea</taxon>
        <taxon>Eumycetozoa</taxon>
        <taxon>Dictyostelia</taxon>
        <taxon>Acytosteliales</taxon>
        <taxon>Cavenderiaceae</taxon>
        <taxon>Cavenderia</taxon>
    </lineage>
</organism>
<dbReference type="STRING" id="1054147.F4Q1Y9"/>
<feature type="region of interest" description="Disordered" evidence="3">
    <location>
        <begin position="942"/>
        <end position="961"/>
    </location>
</feature>
<dbReference type="AlphaFoldDB" id="F4Q1Y9"/>
<feature type="compositionally biased region" description="Polar residues" evidence="3">
    <location>
        <begin position="977"/>
        <end position="989"/>
    </location>
</feature>
<dbReference type="KEGG" id="dfa:DFA_06675"/>
<dbReference type="InterPro" id="IPR036047">
    <property type="entry name" value="F-box-like_dom_sf"/>
</dbReference>
<dbReference type="RefSeq" id="XP_004356902.1">
    <property type="nucleotide sequence ID" value="XM_004356848.1"/>
</dbReference>
<dbReference type="CDD" id="cd09917">
    <property type="entry name" value="F-box_SF"/>
    <property type="match status" value="1"/>
</dbReference>
<reference evidence="7" key="1">
    <citation type="journal article" date="2011" name="Genome Res.">
        <title>Phylogeny-wide analysis of social amoeba genomes highlights ancient origins for complex intercellular communication.</title>
        <authorList>
            <person name="Heidel A.J."/>
            <person name="Lawal H.M."/>
            <person name="Felder M."/>
            <person name="Schilde C."/>
            <person name="Helps N.R."/>
            <person name="Tunggal B."/>
            <person name="Rivero F."/>
            <person name="John U."/>
            <person name="Schleicher M."/>
            <person name="Eichinger L."/>
            <person name="Platzer M."/>
            <person name="Noegel A.A."/>
            <person name="Schaap P."/>
            <person name="Gloeckner G."/>
        </authorList>
    </citation>
    <scope>NUCLEOTIDE SEQUENCE [LARGE SCALE GENOMIC DNA]</scope>
    <source>
        <strain evidence="7">SH3</strain>
    </source>
</reference>
<evidence type="ECO:0000256" key="1">
    <source>
        <dbReference type="ARBA" id="ARBA00022441"/>
    </source>
</evidence>
<protein>
    <recommendedName>
        <fullName evidence="5">F-box domain-containing protein</fullName>
    </recommendedName>
</protein>
<dbReference type="InterPro" id="IPR015915">
    <property type="entry name" value="Kelch-typ_b-propeller"/>
</dbReference>
<proteinExistence type="predicted"/>
<dbReference type="Gene3D" id="1.20.1280.50">
    <property type="match status" value="1"/>
</dbReference>
<dbReference type="SUPFAM" id="SSF117281">
    <property type="entry name" value="Kelch motif"/>
    <property type="match status" value="1"/>
</dbReference>
<dbReference type="GeneID" id="14870157"/>
<feature type="transmembrane region" description="Helical" evidence="4">
    <location>
        <begin position="32"/>
        <end position="53"/>
    </location>
</feature>
<feature type="compositionally biased region" description="Low complexity" evidence="3">
    <location>
        <begin position="485"/>
        <end position="515"/>
    </location>
</feature>
<evidence type="ECO:0000256" key="4">
    <source>
        <dbReference type="SAM" id="Phobius"/>
    </source>
</evidence>
<dbReference type="SUPFAM" id="SSF81383">
    <property type="entry name" value="F-box domain"/>
    <property type="match status" value="1"/>
</dbReference>
<feature type="region of interest" description="Disordered" evidence="3">
    <location>
        <begin position="414"/>
        <end position="461"/>
    </location>
</feature>
<evidence type="ECO:0000256" key="3">
    <source>
        <dbReference type="SAM" id="MobiDB-lite"/>
    </source>
</evidence>
<evidence type="ECO:0000256" key="2">
    <source>
        <dbReference type="ARBA" id="ARBA00022737"/>
    </source>
</evidence>
<feature type="domain" description="F-box" evidence="5">
    <location>
        <begin position="579"/>
        <end position="626"/>
    </location>
</feature>
<dbReference type="SMART" id="SM00256">
    <property type="entry name" value="FBOX"/>
    <property type="match status" value="1"/>
</dbReference>
<feature type="compositionally biased region" description="Low complexity" evidence="3">
    <location>
        <begin position="414"/>
        <end position="424"/>
    </location>
</feature>
<name>F4Q1Y9_CACFS</name>
<dbReference type="Pfam" id="PF12937">
    <property type="entry name" value="F-box-like"/>
    <property type="match status" value="1"/>
</dbReference>
<feature type="transmembrane region" description="Helical" evidence="4">
    <location>
        <begin position="148"/>
        <end position="166"/>
    </location>
</feature>
<evidence type="ECO:0000313" key="7">
    <source>
        <dbReference type="Proteomes" id="UP000007797"/>
    </source>
</evidence>
<dbReference type="SMART" id="SM00612">
    <property type="entry name" value="Kelch"/>
    <property type="match status" value="3"/>
</dbReference>
<dbReference type="Proteomes" id="UP000007797">
    <property type="component" value="Unassembled WGS sequence"/>
</dbReference>
<keyword evidence="4" id="KW-0472">Membrane</keyword>
<dbReference type="PANTHER" id="PTHR46647:SF1">
    <property type="entry name" value="RAB9 EFFECTOR PROTEIN WITH KELCH MOTIFS"/>
    <property type="match status" value="1"/>
</dbReference>
<dbReference type="Gene3D" id="2.120.10.80">
    <property type="entry name" value="Kelch-type beta propeller"/>
    <property type="match status" value="2"/>
</dbReference>